<dbReference type="InterPro" id="IPR019665">
    <property type="entry name" value="OxRdtase/DH_put_Rossmann_dom"/>
</dbReference>
<dbReference type="Pfam" id="PF10728">
    <property type="entry name" value="DUF2520"/>
    <property type="match status" value="1"/>
</dbReference>
<accession>A0A1M5REI0</accession>
<dbReference type="InterPro" id="IPR018931">
    <property type="entry name" value="DUF2520"/>
</dbReference>
<dbReference type="InterPro" id="IPR037108">
    <property type="entry name" value="TM1727-like_C_sf"/>
</dbReference>
<dbReference type="Gene3D" id="1.10.1040.20">
    <property type="entry name" value="ProC-like, C-terminal domain"/>
    <property type="match status" value="1"/>
</dbReference>
<name>A0A1M5REI0_9FIRM</name>
<dbReference type="Gene3D" id="3.40.50.720">
    <property type="entry name" value="NAD(P)-binding Rossmann-like Domain"/>
    <property type="match status" value="1"/>
</dbReference>
<sequence length="286" mass="31985">MKIGFIGAGKVGCTFGKYLKKNGFDVVGYYSRSFESAQKGAKEIEGIAFESLQELLDLTQLIFITTPDDAIKKVADEISEYYNIKKGQIFVHMSGALSSKELVSLKQKGAYIYSLHPLQSFADIKSALESLCFTVFTIEGDKEKIDILKNILEKCGNRFFTITEELKGLYHASACVVSNYLVTLIDYGLKFYEIMGVDKDLAIEAVYPLIKGTIENIKELGTKRALTGPIKRGDVGTIVKHIESLQNFAPELLNLYKILGYETVKLTQEDCENKSILELKKILKEV</sequence>
<dbReference type="InterPro" id="IPR008927">
    <property type="entry name" value="6-PGluconate_DH-like_C_sf"/>
</dbReference>
<feature type="domain" description="Putative oxidoreductase/dehydrogenase Rossmann-like" evidence="1">
    <location>
        <begin position="2"/>
        <end position="117"/>
    </location>
</feature>
<reference evidence="4" key="1">
    <citation type="submission" date="2016-11" db="EMBL/GenBank/DDBJ databases">
        <authorList>
            <person name="Varghese N."/>
            <person name="Submissions S."/>
        </authorList>
    </citation>
    <scope>NUCLEOTIDE SEQUENCE [LARGE SCALE GENOMIC DNA]</scope>
    <source>
        <strain evidence="4">DSM 13643</strain>
    </source>
</reference>
<organism evidence="3 4">
    <name type="scientific">Caloranaerobacter azorensis DSM 13643</name>
    <dbReference type="NCBI Taxonomy" id="1121264"/>
    <lineage>
        <taxon>Bacteria</taxon>
        <taxon>Bacillati</taxon>
        <taxon>Bacillota</taxon>
        <taxon>Tissierellia</taxon>
        <taxon>Tissierellales</taxon>
        <taxon>Thermohalobacteraceae</taxon>
        <taxon>Caloranaerobacter</taxon>
    </lineage>
</organism>
<dbReference type="PANTHER" id="PTHR40459">
    <property type="entry name" value="CONSERVED HYPOTHETICAL ALANINE AND LEUCINE RICH PROTEIN"/>
    <property type="match status" value="1"/>
</dbReference>
<dbReference type="RefSeq" id="WP_073194673.1">
    <property type="nucleotide sequence ID" value="NZ_FQXO01000006.1"/>
</dbReference>
<proteinExistence type="predicted"/>
<evidence type="ECO:0000313" key="3">
    <source>
        <dbReference type="EMBL" id="SHH24772.1"/>
    </source>
</evidence>
<evidence type="ECO:0000313" key="4">
    <source>
        <dbReference type="Proteomes" id="UP000183967"/>
    </source>
</evidence>
<dbReference type="SUPFAM" id="SSF51735">
    <property type="entry name" value="NAD(P)-binding Rossmann-fold domains"/>
    <property type="match status" value="1"/>
</dbReference>
<dbReference type="SUPFAM" id="SSF48179">
    <property type="entry name" value="6-phosphogluconate dehydrogenase C-terminal domain-like"/>
    <property type="match status" value="1"/>
</dbReference>
<dbReference type="AlphaFoldDB" id="A0A1M5REI0"/>
<evidence type="ECO:0000259" key="2">
    <source>
        <dbReference type="Pfam" id="PF10728"/>
    </source>
</evidence>
<keyword evidence="4" id="KW-1185">Reference proteome</keyword>
<dbReference type="EMBL" id="FQXO01000006">
    <property type="protein sequence ID" value="SHH24772.1"/>
    <property type="molecule type" value="Genomic_DNA"/>
</dbReference>
<dbReference type="PANTHER" id="PTHR40459:SF1">
    <property type="entry name" value="CONSERVED HYPOTHETICAL ALANINE AND LEUCINE RICH PROTEIN"/>
    <property type="match status" value="1"/>
</dbReference>
<dbReference type="Pfam" id="PF10727">
    <property type="entry name" value="Rossmann-like"/>
    <property type="match status" value="1"/>
</dbReference>
<dbReference type="OrthoDB" id="9810755at2"/>
<evidence type="ECO:0000259" key="1">
    <source>
        <dbReference type="Pfam" id="PF10727"/>
    </source>
</evidence>
<feature type="domain" description="DUF2520" evidence="2">
    <location>
        <begin position="135"/>
        <end position="261"/>
    </location>
</feature>
<dbReference type="InterPro" id="IPR036291">
    <property type="entry name" value="NAD(P)-bd_dom_sf"/>
</dbReference>
<dbReference type="Proteomes" id="UP000183967">
    <property type="component" value="Unassembled WGS sequence"/>
</dbReference>
<protein>
    <submittedName>
        <fullName evidence="3">Predicted oxidoreductase, contains short-chain dehydrogenase (SDR) and DUF2520 domains</fullName>
    </submittedName>
</protein>
<gene>
    <name evidence="3" type="ORF">SAMN02745135_00183</name>
</gene>